<evidence type="ECO:0000256" key="2">
    <source>
        <dbReference type="SAM" id="Coils"/>
    </source>
</evidence>
<reference evidence="3" key="1">
    <citation type="submission" date="2025-05" db="UniProtKB">
        <authorList>
            <consortium name="RefSeq"/>
        </authorList>
    </citation>
    <scope>NUCLEOTIDE SEQUENCE [LARGE SCALE GENOMIC DNA]</scope>
</reference>
<evidence type="ECO:0000313" key="3">
    <source>
        <dbReference type="Proteomes" id="UP001652582"/>
    </source>
</evidence>
<dbReference type="PANTHER" id="PTHR16294">
    <property type="entry name" value="DYSTROBREVIN BINDING PROTEIN 1 DYSBINDIN"/>
    <property type="match status" value="1"/>
</dbReference>
<organism evidence="3 4">
    <name type="scientific">Bicyclus anynana</name>
    <name type="common">Squinting bush brown butterfly</name>
    <dbReference type="NCBI Taxonomy" id="110368"/>
    <lineage>
        <taxon>Eukaryota</taxon>
        <taxon>Metazoa</taxon>
        <taxon>Ecdysozoa</taxon>
        <taxon>Arthropoda</taxon>
        <taxon>Hexapoda</taxon>
        <taxon>Insecta</taxon>
        <taxon>Pterygota</taxon>
        <taxon>Neoptera</taxon>
        <taxon>Endopterygota</taxon>
        <taxon>Lepidoptera</taxon>
        <taxon>Glossata</taxon>
        <taxon>Ditrysia</taxon>
        <taxon>Papilionoidea</taxon>
        <taxon>Nymphalidae</taxon>
        <taxon>Satyrinae</taxon>
        <taxon>Satyrini</taxon>
        <taxon>Mycalesina</taxon>
        <taxon>Bicyclus</taxon>
    </lineage>
</organism>
<feature type="coiled-coil region" evidence="2">
    <location>
        <begin position="123"/>
        <end position="150"/>
    </location>
</feature>
<proteinExistence type="inferred from homology"/>
<dbReference type="RefSeq" id="XP_052743621.1">
    <property type="nucleotide sequence ID" value="XM_052887661.1"/>
</dbReference>
<keyword evidence="2" id="KW-0175">Coiled coil</keyword>
<comment type="similarity">
    <text evidence="1">Belongs to the dysbindin family.</text>
</comment>
<dbReference type="Proteomes" id="UP001652582">
    <property type="component" value="Chromosome 2"/>
</dbReference>
<gene>
    <name evidence="4" type="primary">LOC112049087</name>
</gene>
<accession>A0ABM3LX12</accession>
<dbReference type="InterPro" id="IPR007531">
    <property type="entry name" value="Dysbindin"/>
</dbReference>
<reference evidence="4" key="2">
    <citation type="submission" date="2025-08" db="UniProtKB">
        <authorList>
            <consortium name="RefSeq"/>
        </authorList>
    </citation>
    <scope>IDENTIFICATION</scope>
</reference>
<keyword evidence="3" id="KW-1185">Reference proteome</keyword>
<dbReference type="GeneID" id="112049087"/>
<evidence type="ECO:0000256" key="1">
    <source>
        <dbReference type="ARBA" id="ARBA00008686"/>
    </source>
</evidence>
<name>A0ABM3LX12_BICAN</name>
<protein>
    <submittedName>
        <fullName evidence="4">Dysbindin-like</fullName>
    </submittedName>
</protein>
<dbReference type="PANTHER" id="PTHR16294:SF6">
    <property type="entry name" value="DYNAMIN N-TERMINAL DOMAIN-CONTAINING PROTEIN"/>
    <property type="match status" value="1"/>
</dbReference>
<sequence length="251" mass="28669">MLGNLKEFISVVQDGLTTNNNLRQTLQEVQKVKNIFRDKQKVSHESKVNYGAGGALLEQYQENWREIHGNAEDNAKAAEEVDKSITELYEITNKRLQSAAELAQNLSHLPNLTVAVAQCVDSIKNVQTLLNDVENELVEFEDIVERSNMEKWKMDHHYQLTLYKEKKMAALEETRNQLFKENVEKNNVMERRQLAELQAKRETSAAAFQHDVAKYLASGSVPVVPSTPPKVSLEQIQLENDNTDLEKFLES</sequence>
<dbReference type="SUPFAM" id="SSF58104">
    <property type="entry name" value="Methyl-accepting chemotaxis protein (MCP) signaling domain"/>
    <property type="match status" value="1"/>
</dbReference>
<evidence type="ECO:0000313" key="4">
    <source>
        <dbReference type="RefSeq" id="XP_052743621.1"/>
    </source>
</evidence>